<dbReference type="RefSeq" id="WP_209702815.1">
    <property type="nucleotide sequence ID" value="NZ_JAGGLM010000016.1"/>
</dbReference>
<dbReference type="InterPro" id="IPR042070">
    <property type="entry name" value="PucR_C-HTH_sf"/>
</dbReference>
<dbReference type="Proteomes" id="UP001519307">
    <property type="component" value="Unassembled WGS sequence"/>
</dbReference>
<gene>
    <name evidence="2" type="ORF">J2Z42_002254</name>
</gene>
<proteinExistence type="predicted"/>
<dbReference type="EMBL" id="JAGGLM010000016">
    <property type="protein sequence ID" value="MBP2033551.1"/>
    <property type="molecule type" value="Genomic_DNA"/>
</dbReference>
<evidence type="ECO:0000313" key="3">
    <source>
        <dbReference type="Proteomes" id="UP001519307"/>
    </source>
</evidence>
<keyword evidence="3" id="KW-1185">Reference proteome</keyword>
<reference evidence="2 3" key="1">
    <citation type="submission" date="2021-03" db="EMBL/GenBank/DDBJ databases">
        <title>Genomic Encyclopedia of Type Strains, Phase IV (KMG-IV): sequencing the most valuable type-strain genomes for metagenomic binning, comparative biology and taxonomic classification.</title>
        <authorList>
            <person name="Goeker M."/>
        </authorList>
    </citation>
    <scope>NUCLEOTIDE SEQUENCE [LARGE SCALE GENOMIC DNA]</scope>
    <source>
        <strain evidence="2 3">DSM 28783</strain>
    </source>
</reference>
<name>A0ABS4KVM7_9CLOT</name>
<dbReference type="InterPro" id="IPR025736">
    <property type="entry name" value="PucR_C-HTH_dom"/>
</dbReference>
<evidence type="ECO:0000259" key="1">
    <source>
        <dbReference type="Pfam" id="PF13556"/>
    </source>
</evidence>
<dbReference type="SUPFAM" id="SSF46689">
    <property type="entry name" value="Homeodomain-like"/>
    <property type="match status" value="1"/>
</dbReference>
<sequence>MDSFTNFLKQLSKTTGSKFNLVESNGCEIFKGFNMKNCEVISLNLSLNNKKVRLYIPKQYENNSKLLEYIITDKYKNMVSSNQKMIINILDGEKVDSNIIKNSLTFISQKCNLFIINVDGNKIEALDVINKLYEDFEMMSVIYKDDIVIIGSFDELEEHVKGIRESIICDLYCKCYISISNPISDYKNIRKSYFEALESMALGKKFCIKGEIYYYKNTLLARIIHNLKSDVKDELMCKFEDKLSGFDKDMIFTIQEFFRCELNISNTAKKLYIHRNTLIYRLNKLKKDTGFDIRNFHESVIFIVIFYLWKEKNSKYF</sequence>
<feature type="domain" description="PucR C-terminal helix-turn-helix" evidence="1">
    <location>
        <begin position="253"/>
        <end position="299"/>
    </location>
</feature>
<protein>
    <recommendedName>
        <fullName evidence="1">PucR C-terminal helix-turn-helix domain-containing protein</fullName>
    </recommendedName>
</protein>
<dbReference type="InterPro" id="IPR051448">
    <property type="entry name" value="CdaR-like_regulators"/>
</dbReference>
<dbReference type="PANTHER" id="PTHR33744">
    <property type="entry name" value="CARBOHYDRATE DIACID REGULATOR"/>
    <property type="match status" value="1"/>
</dbReference>
<dbReference type="InterPro" id="IPR009057">
    <property type="entry name" value="Homeodomain-like_sf"/>
</dbReference>
<accession>A0ABS4KVM7</accession>
<comment type="caution">
    <text evidence="2">The sequence shown here is derived from an EMBL/GenBank/DDBJ whole genome shotgun (WGS) entry which is preliminary data.</text>
</comment>
<dbReference type="Pfam" id="PF13556">
    <property type="entry name" value="HTH_30"/>
    <property type="match status" value="1"/>
</dbReference>
<evidence type="ECO:0000313" key="2">
    <source>
        <dbReference type="EMBL" id="MBP2033551.1"/>
    </source>
</evidence>
<dbReference type="PANTHER" id="PTHR33744:SF15">
    <property type="entry name" value="CARBOHYDRATE DIACID REGULATOR"/>
    <property type="match status" value="1"/>
</dbReference>
<organism evidence="2 3">
    <name type="scientific">Clostridium algifaecis</name>
    <dbReference type="NCBI Taxonomy" id="1472040"/>
    <lineage>
        <taxon>Bacteria</taxon>
        <taxon>Bacillati</taxon>
        <taxon>Bacillota</taxon>
        <taxon>Clostridia</taxon>
        <taxon>Eubacteriales</taxon>
        <taxon>Clostridiaceae</taxon>
        <taxon>Clostridium</taxon>
    </lineage>
</organism>
<dbReference type="Gene3D" id="1.10.10.2840">
    <property type="entry name" value="PucR C-terminal helix-turn-helix domain"/>
    <property type="match status" value="1"/>
</dbReference>